<accession>A0A0A9AS31</accession>
<name>A0A0A9AS31_ARUDO</name>
<proteinExistence type="predicted"/>
<organism evidence="1">
    <name type="scientific">Arundo donax</name>
    <name type="common">Giant reed</name>
    <name type="synonym">Donax arundinaceus</name>
    <dbReference type="NCBI Taxonomy" id="35708"/>
    <lineage>
        <taxon>Eukaryota</taxon>
        <taxon>Viridiplantae</taxon>
        <taxon>Streptophyta</taxon>
        <taxon>Embryophyta</taxon>
        <taxon>Tracheophyta</taxon>
        <taxon>Spermatophyta</taxon>
        <taxon>Magnoliopsida</taxon>
        <taxon>Liliopsida</taxon>
        <taxon>Poales</taxon>
        <taxon>Poaceae</taxon>
        <taxon>PACMAD clade</taxon>
        <taxon>Arundinoideae</taxon>
        <taxon>Arundineae</taxon>
        <taxon>Arundo</taxon>
    </lineage>
</organism>
<dbReference type="AlphaFoldDB" id="A0A0A9AS31"/>
<reference evidence="1" key="2">
    <citation type="journal article" date="2015" name="Data Brief">
        <title>Shoot transcriptome of the giant reed, Arundo donax.</title>
        <authorList>
            <person name="Barrero R.A."/>
            <person name="Guerrero F.D."/>
            <person name="Moolhuijzen P."/>
            <person name="Goolsby J.A."/>
            <person name="Tidwell J."/>
            <person name="Bellgard S.E."/>
            <person name="Bellgard M.I."/>
        </authorList>
    </citation>
    <scope>NUCLEOTIDE SEQUENCE</scope>
    <source>
        <tissue evidence="1">Shoot tissue taken approximately 20 cm above the soil surface</tissue>
    </source>
</reference>
<evidence type="ECO:0000313" key="1">
    <source>
        <dbReference type="EMBL" id="JAD51710.1"/>
    </source>
</evidence>
<dbReference type="EMBL" id="GBRH01246185">
    <property type="protein sequence ID" value="JAD51710.1"/>
    <property type="molecule type" value="Transcribed_RNA"/>
</dbReference>
<reference evidence="1" key="1">
    <citation type="submission" date="2014-09" db="EMBL/GenBank/DDBJ databases">
        <authorList>
            <person name="Magalhaes I.L.F."/>
            <person name="Oliveira U."/>
            <person name="Santos F.R."/>
            <person name="Vidigal T.H.D.A."/>
            <person name="Brescovit A.D."/>
            <person name="Santos A.J."/>
        </authorList>
    </citation>
    <scope>NUCLEOTIDE SEQUENCE</scope>
    <source>
        <tissue evidence="1">Shoot tissue taken approximately 20 cm above the soil surface</tissue>
    </source>
</reference>
<protein>
    <submittedName>
        <fullName evidence="1">Uncharacterized protein</fullName>
    </submittedName>
</protein>
<sequence length="45" mass="4782">MSFGSIADGELRAPVSVQNQPSVLASEEDGHQNLEANKFLALVDP</sequence>